<protein>
    <submittedName>
        <fullName evidence="2">Uncharacterized protein</fullName>
    </submittedName>
</protein>
<organism evidence="2 3">
    <name type="scientific">Pagothenia borchgrevinki</name>
    <name type="common">Bald rockcod</name>
    <name type="synonym">Trematomus borchgrevinki</name>
    <dbReference type="NCBI Taxonomy" id="8213"/>
    <lineage>
        <taxon>Eukaryota</taxon>
        <taxon>Metazoa</taxon>
        <taxon>Chordata</taxon>
        <taxon>Craniata</taxon>
        <taxon>Vertebrata</taxon>
        <taxon>Euteleostomi</taxon>
        <taxon>Actinopterygii</taxon>
        <taxon>Neopterygii</taxon>
        <taxon>Teleostei</taxon>
        <taxon>Neoteleostei</taxon>
        <taxon>Acanthomorphata</taxon>
        <taxon>Eupercaria</taxon>
        <taxon>Perciformes</taxon>
        <taxon>Notothenioidei</taxon>
        <taxon>Nototheniidae</taxon>
        <taxon>Pagothenia</taxon>
    </lineage>
</organism>
<reference evidence="2 3" key="2">
    <citation type="journal article" date="2024" name="G3 (Bethesda)">
        <title>The genome of the cryopelagic Antarctic bald notothen, Trematomus borchgrevinki.</title>
        <authorList>
            <person name="Rayamajhi N."/>
            <person name="Rivera-Colon A.G."/>
            <person name="Minhas B.F."/>
            <person name="Cheng C.C."/>
            <person name="Catchen J.M."/>
        </authorList>
    </citation>
    <scope>NUCLEOTIDE SEQUENCE [LARGE SCALE GENOMIC DNA]</scope>
    <source>
        <strain evidence="2">AGRC-2024</strain>
    </source>
</reference>
<feature type="region of interest" description="Disordered" evidence="1">
    <location>
        <begin position="147"/>
        <end position="173"/>
    </location>
</feature>
<dbReference type="Proteomes" id="UP001619887">
    <property type="component" value="Unassembled WGS sequence"/>
</dbReference>
<keyword evidence="3" id="KW-1185">Reference proteome</keyword>
<proteinExistence type="predicted"/>
<evidence type="ECO:0000256" key="1">
    <source>
        <dbReference type="SAM" id="MobiDB-lite"/>
    </source>
</evidence>
<sequence>MGVIPPPPPASDPTWKEAAEEEVTREEAPVSYVSSVSDLLLVEEPLTGEFVGPLDQQPSLMAVDELGNCVSVGVTSLTVTASLKDSSGNAVDGLVGNTSILFSTCWANFTDLSIQNSGENLTMVFTLKQWDAESRAFTVEDLPTTQAPSTTIIPTDAPETTPETPETTPDDSLFGSGATVTANSLCLVSVIYTVACCSDGIPIC</sequence>
<gene>
    <name evidence="2" type="ORF">OYC64_003333</name>
</gene>
<dbReference type="EMBL" id="JBIYXZ010002088">
    <property type="protein sequence ID" value="KAL3043445.1"/>
    <property type="molecule type" value="Genomic_DNA"/>
</dbReference>
<dbReference type="AlphaFoldDB" id="A0ABD2FPB9"/>
<feature type="compositionally biased region" description="Low complexity" evidence="1">
    <location>
        <begin position="150"/>
        <end position="171"/>
    </location>
</feature>
<evidence type="ECO:0000313" key="3">
    <source>
        <dbReference type="Proteomes" id="UP001619887"/>
    </source>
</evidence>
<evidence type="ECO:0000313" key="2">
    <source>
        <dbReference type="EMBL" id="KAL3043445.1"/>
    </source>
</evidence>
<reference evidence="2 3" key="1">
    <citation type="journal article" date="2022" name="G3 (Bethesda)">
        <title>Evaluating Illumina-, Nanopore-, and PacBio-based genome assembly strategies with the bald notothen, Trematomus borchgrevinki.</title>
        <authorList>
            <person name="Rayamajhi N."/>
            <person name="Cheng C.C."/>
            <person name="Catchen J.M."/>
        </authorList>
    </citation>
    <scope>NUCLEOTIDE SEQUENCE [LARGE SCALE GENOMIC DNA]</scope>
    <source>
        <strain evidence="2">AGRC-2024</strain>
    </source>
</reference>
<accession>A0ABD2FPB9</accession>
<name>A0ABD2FPB9_PAGBO</name>
<comment type="caution">
    <text evidence="2">The sequence shown here is derived from an EMBL/GenBank/DDBJ whole genome shotgun (WGS) entry which is preliminary data.</text>
</comment>